<dbReference type="InterPro" id="IPR055355">
    <property type="entry name" value="ZP-C"/>
</dbReference>
<evidence type="ECO:0000256" key="1">
    <source>
        <dbReference type="ARBA" id="ARBA00022536"/>
    </source>
</evidence>
<keyword evidence="5" id="KW-0472">Membrane</keyword>
<dbReference type="InterPro" id="IPR001507">
    <property type="entry name" value="ZP_dom"/>
</dbReference>
<dbReference type="EMBL" id="DS469631">
    <property type="protein sequence ID" value="EDO38191.1"/>
    <property type="molecule type" value="Genomic_DNA"/>
</dbReference>
<dbReference type="Pfam" id="PF00100">
    <property type="entry name" value="Zona_pellucida"/>
    <property type="match status" value="1"/>
</dbReference>
<evidence type="ECO:0000313" key="8">
    <source>
        <dbReference type="Proteomes" id="UP000001593"/>
    </source>
</evidence>
<dbReference type="eggNOG" id="ENOG502RSDM">
    <property type="taxonomic scope" value="Eukaryota"/>
</dbReference>
<evidence type="ECO:0000256" key="5">
    <source>
        <dbReference type="SAM" id="Phobius"/>
    </source>
</evidence>
<keyword evidence="2" id="KW-0732">Signal</keyword>
<keyword evidence="1" id="KW-0245">EGF-like domain</keyword>
<dbReference type="PRINTS" id="PR00023">
    <property type="entry name" value="ZPELLUCIDA"/>
</dbReference>
<evidence type="ECO:0000256" key="2">
    <source>
        <dbReference type="ARBA" id="ARBA00022729"/>
    </source>
</evidence>
<dbReference type="InParanoid" id="A7SDM6"/>
<keyword evidence="8" id="KW-1185">Reference proteome</keyword>
<dbReference type="HOGENOM" id="CLU_498109_0_0_1"/>
<sequence>MRYVYNLSVPPSFPFGELNERNCSLTYNGNGPAGNSYPVLLVLEDGLCNTSLQFVIDLIEYQPYECMYHKELSTWDRSRYYSKTLGNCDQYSINWNSWYRFTGYAGTGMANSCVPGYHCGASASVWMNGSHPSVQEGAVGRTVHISYFGYCYRYNYHLTVRNCSGFYVYKFQYFDNYNCFRLCGNGITNETHVKCSDGRMEIWLGKAKHPGVTASSLQLLDASCKGQDAGPYIYFSTGFGECGTEHNQTMDHITYWNKVYSPLTPIGISSNSSITRYSPPSLAFYCKYSRHGDVSLSYTIRKAVPVWHGSYGNFTFTMDLFYSGRYQRAHGLADYPVPVMIDEPLHIQYSVKSTTGNLSVLADSCRATLTKEAYSWPYYTLIERGCARDNTMSYVYKQNSTQRFTINSFRFVHQHPDQVVYLHCRLIVCHRLSYDSRCQQGCYGRRRREVNAEDEEAEDLYLTLKASNRQGGEGNQKVSSTSTATRAGLSTLGGLVVVLLAVIGVFGMRRRIAKKKPTMQLDVVASATNQVFTLDDESVQGHAQSTA</sequence>
<reference evidence="7 8" key="1">
    <citation type="journal article" date="2007" name="Science">
        <title>Sea anemone genome reveals ancestral eumetazoan gene repertoire and genomic organization.</title>
        <authorList>
            <person name="Putnam N.H."/>
            <person name="Srivastava M."/>
            <person name="Hellsten U."/>
            <person name="Dirks B."/>
            <person name="Chapman J."/>
            <person name="Salamov A."/>
            <person name="Terry A."/>
            <person name="Shapiro H."/>
            <person name="Lindquist E."/>
            <person name="Kapitonov V.V."/>
            <person name="Jurka J."/>
            <person name="Genikhovich G."/>
            <person name="Grigoriev I.V."/>
            <person name="Lucas S.M."/>
            <person name="Steele R.E."/>
            <person name="Finnerty J.R."/>
            <person name="Technau U."/>
            <person name="Martindale M.Q."/>
            <person name="Rokhsar D.S."/>
        </authorList>
    </citation>
    <scope>NUCLEOTIDE SEQUENCE [LARGE SCALE GENOMIC DNA]</scope>
    <source>
        <strain evidence="8">CH2 X CH6</strain>
    </source>
</reference>
<dbReference type="PROSITE" id="PS51034">
    <property type="entry name" value="ZP_2"/>
    <property type="match status" value="1"/>
</dbReference>
<dbReference type="AlphaFoldDB" id="A7SDM6"/>
<dbReference type="InterPro" id="IPR057774">
    <property type="entry name" value="D8C_UMOD/GP2/OIT3-like"/>
</dbReference>
<dbReference type="InterPro" id="IPR055356">
    <property type="entry name" value="ZP-N"/>
</dbReference>
<dbReference type="Proteomes" id="UP000001593">
    <property type="component" value="Unassembled WGS sequence"/>
</dbReference>
<proteinExistence type="predicted"/>
<keyword evidence="3" id="KW-1015">Disulfide bond</keyword>
<dbReference type="PANTHER" id="PTHR14002">
    <property type="entry name" value="ENDOGLIN/TGF-BETA RECEPTOR TYPE III"/>
    <property type="match status" value="1"/>
</dbReference>
<evidence type="ECO:0000259" key="6">
    <source>
        <dbReference type="PROSITE" id="PS51034"/>
    </source>
</evidence>
<dbReference type="Pfam" id="PF23344">
    <property type="entry name" value="ZP-N"/>
    <property type="match status" value="1"/>
</dbReference>
<dbReference type="Gene3D" id="2.60.40.3210">
    <property type="entry name" value="Zona pellucida, ZP-N domain"/>
    <property type="match status" value="1"/>
</dbReference>
<dbReference type="InterPro" id="IPR048290">
    <property type="entry name" value="ZP_chr"/>
</dbReference>
<gene>
    <name evidence="7" type="ORF">NEMVEDRAFT_v1g210662</name>
</gene>
<name>A7SDM6_NEMVE</name>
<keyword evidence="5" id="KW-1133">Transmembrane helix</keyword>
<dbReference type="PANTHER" id="PTHR14002:SF43">
    <property type="entry name" value="DELTA-LIKE PROTEIN"/>
    <property type="match status" value="1"/>
</dbReference>
<keyword evidence="5" id="KW-0812">Transmembrane</keyword>
<dbReference type="PhylomeDB" id="A7SDM6"/>
<dbReference type="SMART" id="SM00241">
    <property type="entry name" value="ZP"/>
    <property type="match status" value="1"/>
</dbReference>
<keyword evidence="4" id="KW-0325">Glycoprotein</keyword>
<evidence type="ECO:0000313" key="7">
    <source>
        <dbReference type="EMBL" id="EDO38191.1"/>
    </source>
</evidence>
<protein>
    <recommendedName>
        <fullName evidence="6">ZP domain-containing protein</fullName>
    </recommendedName>
</protein>
<organism evidence="7 8">
    <name type="scientific">Nematostella vectensis</name>
    <name type="common">Starlet sea anemone</name>
    <dbReference type="NCBI Taxonomy" id="45351"/>
    <lineage>
        <taxon>Eukaryota</taxon>
        <taxon>Metazoa</taxon>
        <taxon>Cnidaria</taxon>
        <taxon>Anthozoa</taxon>
        <taxon>Hexacorallia</taxon>
        <taxon>Actiniaria</taxon>
        <taxon>Edwardsiidae</taxon>
        <taxon>Nematostella</taxon>
    </lineage>
</organism>
<feature type="transmembrane region" description="Helical" evidence="5">
    <location>
        <begin position="487"/>
        <end position="506"/>
    </location>
</feature>
<evidence type="ECO:0000256" key="3">
    <source>
        <dbReference type="ARBA" id="ARBA00023157"/>
    </source>
</evidence>
<evidence type="ECO:0000256" key="4">
    <source>
        <dbReference type="ARBA" id="ARBA00023180"/>
    </source>
</evidence>
<dbReference type="Gene3D" id="2.60.40.4100">
    <property type="entry name" value="Zona pellucida, ZP-C domain"/>
    <property type="match status" value="1"/>
</dbReference>
<feature type="domain" description="ZP" evidence="6">
    <location>
        <begin position="194"/>
        <end position="445"/>
    </location>
</feature>
<accession>A7SDM6</accession>
<dbReference type="InterPro" id="IPR042235">
    <property type="entry name" value="ZP-C_dom"/>
</dbReference>
<dbReference type="Pfam" id="PF23283">
    <property type="entry name" value="D8C_UMOD"/>
    <property type="match status" value="1"/>
</dbReference>